<dbReference type="SUPFAM" id="SSF55729">
    <property type="entry name" value="Acyl-CoA N-acyltransferases (Nat)"/>
    <property type="match status" value="1"/>
</dbReference>
<proteinExistence type="predicted"/>
<dbReference type="Pfam" id="PF13527">
    <property type="entry name" value="Acetyltransf_9"/>
    <property type="match status" value="1"/>
</dbReference>
<dbReference type="InterPro" id="IPR000182">
    <property type="entry name" value="GNAT_dom"/>
</dbReference>
<name>A0ABV8ASH7_9BACT</name>
<keyword evidence="2" id="KW-0012">Acyltransferase</keyword>
<evidence type="ECO:0000313" key="3">
    <source>
        <dbReference type="Proteomes" id="UP001595805"/>
    </source>
</evidence>
<dbReference type="Proteomes" id="UP001595805">
    <property type="component" value="Unassembled WGS sequence"/>
</dbReference>
<keyword evidence="3" id="KW-1185">Reference proteome</keyword>
<gene>
    <name evidence="2" type="ORF">ACFOSV_12115</name>
</gene>
<dbReference type="InterPro" id="IPR016181">
    <property type="entry name" value="Acyl_CoA_acyltransferase"/>
</dbReference>
<dbReference type="CDD" id="cd04301">
    <property type="entry name" value="NAT_SF"/>
    <property type="match status" value="1"/>
</dbReference>
<protein>
    <submittedName>
        <fullName evidence="2">GNAT family N-acetyltransferase</fullName>
        <ecNumber evidence="2">2.3.1.-</ecNumber>
    </submittedName>
</protein>
<dbReference type="EC" id="2.3.1.-" evidence="2"/>
<sequence>MIIRPAQDSDIPAIIDLLSASLGDSLIPKTESLWKWKHQDNPFGTSPVLLAEEGSTLVGLRAFLKWEFEADGKIYFACRAVDTATHPDHQGKGIFKKLTSTLLDEVGASGIDFIYNTPNKKSTPGYLKMGWEKWGKLPLKLQFHVGTGNNQHPLDPAPWSSIAPLVAQLESPASQNETGAILKPGYLKWRYLDCPLFPYYFLTDHNSFLIFYRIKESRLGRELRTCDLFTFPSFGENQKKMLHEQLREAQKSSGARFTSSSGLKYPHQNALNLGTVPILAMGPLVTFRKLQPHLDPKSLPWQWSLGDLELF</sequence>
<dbReference type="RefSeq" id="WP_377906277.1">
    <property type="nucleotide sequence ID" value="NZ_JBHRZS010000007.1"/>
</dbReference>
<accession>A0ABV8ASH7</accession>
<evidence type="ECO:0000259" key="1">
    <source>
        <dbReference type="PROSITE" id="PS51186"/>
    </source>
</evidence>
<feature type="domain" description="N-acetyltransferase" evidence="1">
    <location>
        <begin position="1"/>
        <end position="155"/>
    </location>
</feature>
<reference evidence="3" key="1">
    <citation type="journal article" date="2019" name="Int. J. Syst. Evol. Microbiol.">
        <title>The Global Catalogue of Microorganisms (GCM) 10K type strain sequencing project: providing services to taxonomists for standard genome sequencing and annotation.</title>
        <authorList>
            <consortium name="The Broad Institute Genomics Platform"/>
            <consortium name="The Broad Institute Genome Sequencing Center for Infectious Disease"/>
            <person name="Wu L."/>
            <person name="Ma J."/>
        </authorList>
    </citation>
    <scope>NUCLEOTIDE SEQUENCE [LARGE SCALE GENOMIC DNA]</scope>
    <source>
        <strain evidence="3">CCUG 60523</strain>
    </source>
</reference>
<evidence type="ECO:0000313" key="2">
    <source>
        <dbReference type="EMBL" id="MFC3880931.1"/>
    </source>
</evidence>
<keyword evidence="2" id="KW-0808">Transferase</keyword>
<comment type="caution">
    <text evidence="2">The sequence shown here is derived from an EMBL/GenBank/DDBJ whole genome shotgun (WGS) entry which is preliminary data.</text>
</comment>
<dbReference type="GO" id="GO:0016746">
    <property type="term" value="F:acyltransferase activity"/>
    <property type="evidence" value="ECO:0007669"/>
    <property type="project" value="UniProtKB-KW"/>
</dbReference>
<dbReference type="Gene3D" id="3.40.630.30">
    <property type="match status" value="1"/>
</dbReference>
<organism evidence="2 3">
    <name type="scientific">Algoriphagus namhaensis</name>
    <dbReference type="NCBI Taxonomy" id="915353"/>
    <lineage>
        <taxon>Bacteria</taxon>
        <taxon>Pseudomonadati</taxon>
        <taxon>Bacteroidota</taxon>
        <taxon>Cytophagia</taxon>
        <taxon>Cytophagales</taxon>
        <taxon>Cyclobacteriaceae</taxon>
        <taxon>Algoriphagus</taxon>
    </lineage>
</organism>
<dbReference type="EMBL" id="JBHRZS010000007">
    <property type="protein sequence ID" value="MFC3880931.1"/>
    <property type="molecule type" value="Genomic_DNA"/>
</dbReference>
<dbReference type="PROSITE" id="PS51186">
    <property type="entry name" value="GNAT"/>
    <property type="match status" value="1"/>
</dbReference>